<gene>
    <name evidence="1" type="ORF">ACCAA_130088</name>
</gene>
<sequence length="75" mass="8174">MCATERPAYGGAQTAQWARNRIRDRGMAALEYAAICQERQAGRANAADPFLANGHDGQGIPTVIVTPLKHLHQEM</sequence>
<dbReference type="STRING" id="1860102.ACCAA_130088"/>
<dbReference type="EMBL" id="FLQX01000035">
    <property type="protein sequence ID" value="SBT04125.1"/>
    <property type="molecule type" value="Genomic_DNA"/>
</dbReference>
<keyword evidence="2" id="KW-1185">Reference proteome</keyword>
<reference evidence="1 2" key="1">
    <citation type="submission" date="2016-06" db="EMBL/GenBank/DDBJ databases">
        <authorList>
            <person name="Kjaerup R.B."/>
            <person name="Dalgaard T.S."/>
            <person name="Juul-Madsen H.R."/>
        </authorList>
    </citation>
    <scope>NUCLEOTIDE SEQUENCE [LARGE SCALE GENOMIC DNA]</scope>
    <source>
        <strain evidence="1">3</strain>
    </source>
</reference>
<organism evidence="1 2">
    <name type="scientific">Candidatus Accumulibacter aalborgensis</name>
    <dbReference type="NCBI Taxonomy" id="1860102"/>
    <lineage>
        <taxon>Bacteria</taxon>
        <taxon>Pseudomonadati</taxon>
        <taxon>Pseudomonadota</taxon>
        <taxon>Betaproteobacteria</taxon>
        <taxon>Candidatus Accumulibacter</taxon>
    </lineage>
</organism>
<dbReference type="Proteomes" id="UP000199169">
    <property type="component" value="Unassembled WGS sequence"/>
</dbReference>
<dbReference type="AlphaFoldDB" id="A0A1A8XG27"/>
<accession>A0A1A8XG27</accession>
<protein>
    <submittedName>
        <fullName evidence="1">Uncharacterized protein</fullName>
    </submittedName>
</protein>
<name>A0A1A8XG27_9PROT</name>
<proteinExistence type="predicted"/>
<evidence type="ECO:0000313" key="1">
    <source>
        <dbReference type="EMBL" id="SBT04125.1"/>
    </source>
</evidence>
<evidence type="ECO:0000313" key="2">
    <source>
        <dbReference type="Proteomes" id="UP000199169"/>
    </source>
</evidence>